<evidence type="ECO:0000313" key="3">
    <source>
        <dbReference type="Proteomes" id="UP000758603"/>
    </source>
</evidence>
<dbReference type="OrthoDB" id="4817121at2759"/>
<dbReference type="RefSeq" id="XP_045960242.1">
    <property type="nucleotide sequence ID" value="XM_046107184.1"/>
</dbReference>
<dbReference type="AlphaFoldDB" id="A0A9P8UPR3"/>
<keyword evidence="3" id="KW-1185">Reference proteome</keyword>
<feature type="chain" id="PRO_5040177063" evidence="1">
    <location>
        <begin position="19"/>
        <end position="105"/>
    </location>
</feature>
<feature type="signal peptide" evidence="1">
    <location>
        <begin position="1"/>
        <end position="18"/>
    </location>
</feature>
<dbReference type="GeneID" id="70136075"/>
<organism evidence="2 3">
    <name type="scientific">Truncatella angustata</name>
    <dbReference type="NCBI Taxonomy" id="152316"/>
    <lineage>
        <taxon>Eukaryota</taxon>
        <taxon>Fungi</taxon>
        <taxon>Dikarya</taxon>
        <taxon>Ascomycota</taxon>
        <taxon>Pezizomycotina</taxon>
        <taxon>Sordariomycetes</taxon>
        <taxon>Xylariomycetidae</taxon>
        <taxon>Amphisphaeriales</taxon>
        <taxon>Sporocadaceae</taxon>
        <taxon>Truncatella</taxon>
    </lineage>
</organism>
<comment type="caution">
    <text evidence="2">The sequence shown here is derived from an EMBL/GenBank/DDBJ whole genome shotgun (WGS) entry which is preliminary data.</text>
</comment>
<sequence>MYAMNAVILSILAAWASASPAVVPKANVANVNMYSGSSCGGSTQSFTVTDGYRCQPVSGAKASISVSENGCATYTWSGTNCQGSSLHINGDQCTSVLFGSVSVQC</sequence>
<protein>
    <submittedName>
        <fullName evidence="2">Uncharacterized protein</fullName>
    </submittedName>
</protein>
<proteinExistence type="predicted"/>
<evidence type="ECO:0000256" key="1">
    <source>
        <dbReference type="SAM" id="SignalP"/>
    </source>
</evidence>
<reference evidence="2" key="1">
    <citation type="journal article" date="2021" name="Nat. Commun.">
        <title>Genetic determinants of endophytism in the Arabidopsis root mycobiome.</title>
        <authorList>
            <person name="Mesny F."/>
            <person name="Miyauchi S."/>
            <person name="Thiergart T."/>
            <person name="Pickel B."/>
            <person name="Atanasova L."/>
            <person name="Karlsson M."/>
            <person name="Huettel B."/>
            <person name="Barry K.W."/>
            <person name="Haridas S."/>
            <person name="Chen C."/>
            <person name="Bauer D."/>
            <person name="Andreopoulos W."/>
            <person name="Pangilinan J."/>
            <person name="LaButti K."/>
            <person name="Riley R."/>
            <person name="Lipzen A."/>
            <person name="Clum A."/>
            <person name="Drula E."/>
            <person name="Henrissat B."/>
            <person name="Kohler A."/>
            <person name="Grigoriev I.V."/>
            <person name="Martin F.M."/>
            <person name="Hacquard S."/>
        </authorList>
    </citation>
    <scope>NUCLEOTIDE SEQUENCE</scope>
    <source>
        <strain evidence="2">MPI-SDFR-AT-0073</strain>
    </source>
</reference>
<dbReference type="Proteomes" id="UP000758603">
    <property type="component" value="Unassembled WGS sequence"/>
</dbReference>
<evidence type="ECO:0000313" key="2">
    <source>
        <dbReference type="EMBL" id="KAH6655977.1"/>
    </source>
</evidence>
<gene>
    <name evidence="2" type="ORF">BKA67DRAFT_657871</name>
</gene>
<keyword evidence="1" id="KW-0732">Signal</keyword>
<name>A0A9P8UPR3_9PEZI</name>
<dbReference type="EMBL" id="JAGPXC010000003">
    <property type="protein sequence ID" value="KAH6655977.1"/>
    <property type="molecule type" value="Genomic_DNA"/>
</dbReference>
<accession>A0A9P8UPR3</accession>